<keyword evidence="3" id="KW-0732">Signal</keyword>
<proteinExistence type="predicted"/>
<feature type="region of interest" description="Disordered" evidence="1">
    <location>
        <begin position="702"/>
        <end position="795"/>
    </location>
</feature>
<dbReference type="OMA" id="PRDLIKG"/>
<evidence type="ECO:0000313" key="5">
    <source>
        <dbReference type="Proteomes" id="UP000070168"/>
    </source>
</evidence>
<evidence type="ECO:0000256" key="2">
    <source>
        <dbReference type="SAM" id="Phobius"/>
    </source>
</evidence>
<keyword evidence="2" id="KW-0812">Transmembrane</keyword>
<feature type="region of interest" description="Disordered" evidence="1">
    <location>
        <begin position="493"/>
        <end position="546"/>
    </location>
</feature>
<feature type="region of interest" description="Disordered" evidence="1">
    <location>
        <begin position="41"/>
        <end position="70"/>
    </location>
</feature>
<keyword evidence="5" id="KW-1185">Reference proteome</keyword>
<protein>
    <recommendedName>
        <fullName evidence="6">GPI anchored protein</fullName>
    </recommendedName>
</protein>
<feature type="region of interest" description="Disordered" evidence="1">
    <location>
        <begin position="325"/>
        <end position="357"/>
    </location>
</feature>
<feature type="compositionally biased region" description="Basic and acidic residues" evidence="1">
    <location>
        <begin position="325"/>
        <end position="347"/>
    </location>
</feature>
<feature type="compositionally biased region" description="Basic and acidic residues" evidence="1">
    <location>
        <begin position="507"/>
        <end position="546"/>
    </location>
</feature>
<feature type="signal peptide" evidence="3">
    <location>
        <begin position="1"/>
        <end position="19"/>
    </location>
</feature>
<evidence type="ECO:0008006" key="6">
    <source>
        <dbReference type="Google" id="ProtNLM"/>
    </source>
</evidence>
<dbReference type="STRING" id="5078.A0A135LCK1"/>
<dbReference type="AlphaFoldDB" id="A0A135LCK1"/>
<evidence type="ECO:0000256" key="3">
    <source>
        <dbReference type="SAM" id="SignalP"/>
    </source>
</evidence>
<evidence type="ECO:0000313" key="4">
    <source>
        <dbReference type="EMBL" id="KXG46697.1"/>
    </source>
</evidence>
<feature type="compositionally biased region" description="Gly residues" evidence="1">
    <location>
        <begin position="52"/>
        <end position="61"/>
    </location>
</feature>
<name>A0A135LCK1_PENPA</name>
<feature type="compositionally biased region" description="Polar residues" evidence="1">
    <location>
        <begin position="762"/>
        <end position="772"/>
    </location>
</feature>
<feature type="transmembrane region" description="Helical" evidence="2">
    <location>
        <begin position="869"/>
        <end position="887"/>
    </location>
</feature>
<dbReference type="OrthoDB" id="4366934at2759"/>
<accession>A0A135LCK1</accession>
<keyword evidence="2" id="KW-1133">Transmembrane helix</keyword>
<sequence length="888" mass="94089">MKGFVGGIPVALLAVAAQAQFEQQNGGTAIGGPSGNVGNAGNVGHVGHVGHHGGTAIGGPSGNDNDGGFISPYSATIKTNTQVNEWNKDDHSIKLKHTDVYPRPHVVPVPFGHPGAVGGPQVPGMGPFGKRGFPGGHSFPGGTAIGGPSGNDEGQSFDMSVTGIFNTQTNEFNKDDHSMDIKNKHIHPVAVVHPPPHPHGPPHGAAYGPHRPTGFFEAPPDGFAKRFVPPGGTAIGGPSGNDGGQSFSAPTNVGINTGTHEHNEDDHSIELEREEIFPDVPLFNPFHRRSENFGPPGHGGPPHGGHFEPHSEPHYAPHTETHFAPHPEPHYVNHPEPHFVNHPEPHYAPHYSPSYEPHYEPHTTLEQEITSLKHNNNGPSAGSIKFGKRGFPGGFPGGPGGPPHGGHFEPHPEPHYEPHTESHFAPHPEPHYVNHPEPHFVNHPEPHYEPHYSPSYEPHYEPHTTFDYDLTSVRNNNNGPAAGSIKFGKRGFPGGFPGGPGGPPHGGHFEPHPEPHYAPHTESHFEPHPEPHYVNHPEPHFEHHPEPHYEPHYNPYYEPHYEPHTTFDYELTALEHNNNGPAAGSISFGKRAFAPTGPPGGTAIGGPSGDDASTGFSLPTNIGVDTGIGEHNEDNHSIEGEFTHVHPPASADYDDGDYEDRVEAQCAAPAHEVVHTVTKTQYKTAEATQMAYQPAVMESNDIPVHTPQQSAGADPMVSDYEDSPSHSPQDYAGTDPMVSDYDDSPSHSPQNSAGADPMVNAYDNSPSHSPQNAAGADPMAKTYGSSAPAPYSHASHRPMSKAAAYSMIPVHVPMATPASHGAFATATPSSSMGKMVPSGVSGEHKAYPSSSASASASHGIMFQGGAARLSGGIVSAAAAVVGVLAFIL</sequence>
<evidence type="ECO:0000256" key="1">
    <source>
        <dbReference type="SAM" id="MobiDB-lite"/>
    </source>
</evidence>
<dbReference type="GeneID" id="63706961"/>
<keyword evidence="2" id="KW-0472">Membrane</keyword>
<dbReference type="RefSeq" id="XP_040645233.1">
    <property type="nucleotide sequence ID" value="XM_040791661.1"/>
</dbReference>
<dbReference type="EMBL" id="LHQR01000068">
    <property type="protein sequence ID" value="KXG46697.1"/>
    <property type="molecule type" value="Genomic_DNA"/>
</dbReference>
<dbReference type="Proteomes" id="UP000070168">
    <property type="component" value="Unassembled WGS sequence"/>
</dbReference>
<comment type="caution">
    <text evidence="4">The sequence shown here is derived from an EMBL/GenBank/DDBJ whole genome shotgun (WGS) entry which is preliminary data.</text>
</comment>
<gene>
    <name evidence="4" type="ORF">PGRI_039480</name>
</gene>
<organism evidence="4 5">
    <name type="scientific">Penicillium patulum</name>
    <name type="common">Penicillium griseofulvum</name>
    <dbReference type="NCBI Taxonomy" id="5078"/>
    <lineage>
        <taxon>Eukaryota</taxon>
        <taxon>Fungi</taxon>
        <taxon>Dikarya</taxon>
        <taxon>Ascomycota</taxon>
        <taxon>Pezizomycotina</taxon>
        <taxon>Eurotiomycetes</taxon>
        <taxon>Eurotiomycetidae</taxon>
        <taxon>Eurotiales</taxon>
        <taxon>Aspergillaceae</taxon>
        <taxon>Penicillium</taxon>
    </lineage>
</organism>
<feature type="chain" id="PRO_5007800424" description="GPI anchored protein" evidence="3">
    <location>
        <begin position="20"/>
        <end position="888"/>
    </location>
</feature>
<reference evidence="4 5" key="1">
    <citation type="journal article" date="2016" name="BMC Genomics">
        <title>Genome sequencing and secondary metabolism of the postharvest pathogen Penicillium griseofulvum.</title>
        <authorList>
            <person name="Banani H."/>
            <person name="Marcet-Houben M."/>
            <person name="Ballester A.R."/>
            <person name="Abbruscato P."/>
            <person name="Gonzalez-Candelas L."/>
            <person name="Gabaldon T."/>
            <person name="Spadaro D."/>
        </authorList>
    </citation>
    <scope>NUCLEOTIDE SEQUENCE [LARGE SCALE GENOMIC DNA]</scope>
    <source>
        <strain evidence="4 5">PG3</strain>
    </source>
</reference>